<organism evidence="2 3">
    <name type="scientific">Streptomyces sindenensis</name>
    <dbReference type="NCBI Taxonomy" id="67363"/>
    <lineage>
        <taxon>Bacteria</taxon>
        <taxon>Bacillati</taxon>
        <taxon>Actinomycetota</taxon>
        <taxon>Actinomycetes</taxon>
        <taxon>Kitasatosporales</taxon>
        <taxon>Streptomycetaceae</taxon>
        <taxon>Streptomyces</taxon>
    </lineage>
</organism>
<protein>
    <submittedName>
        <fullName evidence="2">Uncharacterized protein</fullName>
    </submittedName>
</protein>
<evidence type="ECO:0000256" key="1">
    <source>
        <dbReference type="SAM" id="MobiDB-lite"/>
    </source>
</evidence>
<keyword evidence="3" id="KW-1185">Reference proteome</keyword>
<reference evidence="2 3" key="1">
    <citation type="submission" date="2024-09" db="EMBL/GenBank/DDBJ databases">
        <title>The Natural Products Discovery Center: Release of the First 8490 Sequenced Strains for Exploring Actinobacteria Biosynthetic Diversity.</title>
        <authorList>
            <person name="Kalkreuter E."/>
            <person name="Kautsar S.A."/>
            <person name="Yang D."/>
            <person name="Bader C.D."/>
            <person name="Teijaro C.N."/>
            <person name="Fluegel L."/>
            <person name="Davis C.M."/>
            <person name="Simpson J.R."/>
            <person name="Lauterbach L."/>
            <person name="Steele A.D."/>
            <person name="Gui C."/>
            <person name="Meng S."/>
            <person name="Li G."/>
            <person name="Viehrig K."/>
            <person name="Ye F."/>
            <person name="Su P."/>
            <person name="Kiefer A.F."/>
            <person name="Nichols A."/>
            <person name="Cepeda A.J."/>
            <person name="Yan W."/>
            <person name="Fan B."/>
            <person name="Jiang Y."/>
            <person name="Adhikari A."/>
            <person name="Zheng C.-J."/>
            <person name="Schuster L."/>
            <person name="Cowan T.M."/>
            <person name="Smanski M.J."/>
            <person name="Chevrette M.G."/>
            <person name="De Carvalho L.P.S."/>
            <person name="Shen B."/>
        </authorList>
    </citation>
    <scope>NUCLEOTIDE SEQUENCE [LARGE SCALE GENOMIC DNA]</scope>
    <source>
        <strain evidence="2 3">NPDC058546</strain>
    </source>
</reference>
<comment type="caution">
    <text evidence="2">The sequence shown here is derived from an EMBL/GenBank/DDBJ whole genome shotgun (WGS) entry which is preliminary data.</text>
</comment>
<dbReference type="EMBL" id="JBHXOF010000025">
    <property type="protein sequence ID" value="MFD4216984.1"/>
    <property type="molecule type" value="Genomic_DNA"/>
</dbReference>
<name>A0ABW6ENY9_9ACTN</name>
<accession>A0ABW6ENY9</accession>
<evidence type="ECO:0000313" key="2">
    <source>
        <dbReference type="EMBL" id="MFD4216984.1"/>
    </source>
</evidence>
<feature type="compositionally biased region" description="Low complexity" evidence="1">
    <location>
        <begin position="1"/>
        <end position="15"/>
    </location>
</feature>
<sequence>METAPAAELTAPADAVGLVPVTEEDRTGRARSSVTHGSSGDDPGVGWNTRAEVVRTGGPCEDTIVRHPPAS</sequence>
<evidence type="ECO:0000313" key="3">
    <source>
        <dbReference type="Proteomes" id="UP001598251"/>
    </source>
</evidence>
<gene>
    <name evidence="2" type="ORF">ACFWSS_29365</name>
</gene>
<dbReference type="RefSeq" id="WP_229825498.1">
    <property type="nucleotide sequence ID" value="NZ_BMSG01000007.1"/>
</dbReference>
<proteinExistence type="predicted"/>
<dbReference type="Proteomes" id="UP001598251">
    <property type="component" value="Unassembled WGS sequence"/>
</dbReference>
<feature type="region of interest" description="Disordered" evidence="1">
    <location>
        <begin position="1"/>
        <end position="49"/>
    </location>
</feature>